<dbReference type="Gene3D" id="3.90.25.10">
    <property type="entry name" value="UDP-galactose 4-epimerase, domain 1"/>
    <property type="match status" value="1"/>
</dbReference>
<comment type="caution">
    <text evidence="4">The sequence shown here is derived from an EMBL/GenBank/DDBJ whole genome shotgun (WGS) entry which is preliminary data.</text>
</comment>
<keyword evidence="2" id="KW-0119">Carbohydrate metabolism</keyword>
<proteinExistence type="predicted"/>
<sequence>MTKTTTAPNVCSFTSQCVWHLEYENLCFAGKNSKPRDPFKIFYAATTDNPTMSKNEAILITGAAGFIGQVLAAALLESSPDITLTLTDVTTPPAPASVSHHADRVTAASSDLTHLPAVESLLSTPFKAVYLLHGLMSGGAEANLELGWRVNWDSHRAILDQLRVHHPGTVVIFPSSLAVYGPTGPGEITSESTNPLPQSSYGAQKLMVETYLNDFSRRGLLDGRIIRLPTVVVRPGAPSAAASSFASGIIREPLQGQKSTLPVSRDLEMWVCSPKTVVANLIRIKDVPKEKFGLSRVLNLPGITVTVQQMLDAVEKTGGSQALSLIEEARDTKVEAIVGSWPARFDTSRAQGLGLEADQTLVETVNEFAGSLSR</sequence>
<evidence type="ECO:0000256" key="1">
    <source>
        <dbReference type="ARBA" id="ARBA00022857"/>
    </source>
</evidence>
<keyword evidence="5" id="KW-1185">Reference proteome</keyword>
<organism evidence="4 5">
    <name type="scientific">Diaporthe vaccinii</name>
    <dbReference type="NCBI Taxonomy" id="105482"/>
    <lineage>
        <taxon>Eukaryota</taxon>
        <taxon>Fungi</taxon>
        <taxon>Dikarya</taxon>
        <taxon>Ascomycota</taxon>
        <taxon>Pezizomycotina</taxon>
        <taxon>Sordariomycetes</taxon>
        <taxon>Sordariomycetidae</taxon>
        <taxon>Diaporthales</taxon>
        <taxon>Diaporthaceae</taxon>
        <taxon>Diaporthe</taxon>
        <taxon>Diaporthe eres species complex</taxon>
    </lineage>
</organism>
<dbReference type="InterPro" id="IPR050005">
    <property type="entry name" value="DenD"/>
</dbReference>
<name>A0ABR4E698_9PEZI</name>
<dbReference type="PANTHER" id="PTHR43103:SF3">
    <property type="entry name" value="ADP-L-GLYCERO-D-MANNO-HEPTOSE-6-EPIMERASE"/>
    <property type="match status" value="1"/>
</dbReference>
<accession>A0ABR4E698</accession>
<evidence type="ECO:0000313" key="4">
    <source>
        <dbReference type="EMBL" id="KAL2277947.1"/>
    </source>
</evidence>
<dbReference type="Proteomes" id="UP001600888">
    <property type="component" value="Unassembled WGS sequence"/>
</dbReference>
<feature type="domain" description="NAD-dependent epimerase/dehydratase" evidence="3">
    <location>
        <begin position="58"/>
        <end position="260"/>
    </location>
</feature>
<dbReference type="SUPFAM" id="SSF51735">
    <property type="entry name" value="NAD(P)-binding Rossmann-fold domains"/>
    <property type="match status" value="1"/>
</dbReference>
<protein>
    <recommendedName>
        <fullName evidence="3">NAD-dependent epimerase/dehydratase domain-containing protein</fullName>
    </recommendedName>
</protein>
<dbReference type="InterPro" id="IPR001509">
    <property type="entry name" value="Epimerase_deHydtase"/>
</dbReference>
<reference evidence="4 5" key="1">
    <citation type="submission" date="2024-03" db="EMBL/GenBank/DDBJ databases">
        <title>A high-quality draft genome sequence of Diaporthe vaccinii, a causative agent of upright dieback and viscid rot disease in cranberry plants.</title>
        <authorList>
            <person name="Sarrasin M."/>
            <person name="Lang B.F."/>
            <person name="Burger G."/>
        </authorList>
    </citation>
    <scope>NUCLEOTIDE SEQUENCE [LARGE SCALE GENOMIC DNA]</scope>
    <source>
        <strain evidence="4 5">IS7</strain>
    </source>
</reference>
<keyword evidence="1" id="KW-0521">NADP</keyword>
<dbReference type="Pfam" id="PF01370">
    <property type="entry name" value="Epimerase"/>
    <property type="match status" value="1"/>
</dbReference>
<dbReference type="Gene3D" id="3.40.50.720">
    <property type="entry name" value="NAD(P)-binding Rossmann-like Domain"/>
    <property type="match status" value="1"/>
</dbReference>
<dbReference type="CDD" id="cd05238">
    <property type="entry name" value="Gne_like_SDR_e"/>
    <property type="match status" value="1"/>
</dbReference>
<dbReference type="NCBIfam" id="NF043036">
    <property type="entry name" value="ErythonDh"/>
    <property type="match status" value="1"/>
</dbReference>
<dbReference type="PANTHER" id="PTHR43103">
    <property type="entry name" value="NUCLEOSIDE-DIPHOSPHATE-SUGAR EPIMERASE"/>
    <property type="match status" value="1"/>
</dbReference>
<gene>
    <name evidence="4" type="ORF">FJTKL_15075</name>
</gene>
<evidence type="ECO:0000256" key="2">
    <source>
        <dbReference type="ARBA" id="ARBA00023277"/>
    </source>
</evidence>
<evidence type="ECO:0000259" key="3">
    <source>
        <dbReference type="Pfam" id="PF01370"/>
    </source>
</evidence>
<evidence type="ECO:0000313" key="5">
    <source>
        <dbReference type="Proteomes" id="UP001600888"/>
    </source>
</evidence>
<dbReference type="InterPro" id="IPR036291">
    <property type="entry name" value="NAD(P)-bd_dom_sf"/>
</dbReference>
<dbReference type="EMBL" id="JBAWTH010000092">
    <property type="protein sequence ID" value="KAL2277947.1"/>
    <property type="molecule type" value="Genomic_DNA"/>
</dbReference>